<feature type="site" description="Important for beta-aspartyl-AMP intermediate formation" evidence="10">
    <location>
        <position position="390"/>
    </location>
</feature>
<dbReference type="InterPro" id="IPR051786">
    <property type="entry name" value="ASN_synthetase/amidase"/>
</dbReference>
<evidence type="ECO:0000256" key="5">
    <source>
        <dbReference type="ARBA" id="ARBA00022840"/>
    </source>
</evidence>
<keyword evidence="8" id="KW-0028">Amino-acid biosynthesis</keyword>
<dbReference type="InterPro" id="IPR001962">
    <property type="entry name" value="Asn_synthase"/>
</dbReference>
<evidence type="ECO:0000256" key="6">
    <source>
        <dbReference type="ARBA" id="ARBA00022962"/>
    </source>
</evidence>
<dbReference type="PROSITE" id="PS51278">
    <property type="entry name" value="GATASE_TYPE_2"/>
    <property type="match status" value="1"/>
</dbReference>
<feature type="binding site" evidence="9">
    <location>
        <position position="104"/>
    </location>
    <ligand>
        <name>L-glutamine</name>
        <dbReference type="ChEBI" id="CHEBI:58359"/>
    </ligand>
</feature>
<dbReference type="EMBL" id="RWJF01000001">
    <property type="protein sequence ID" value="RST30812.1"/>
    <property type="molecule type" value="Genomic_DNA"/>
</dbReference>
<feature type="binding site" evidence="9">
    <location>
        <position position="315"/>
    </location>
    <ligand>
        <name>ATP</name>
        <dbReference type="ChEBI" id="CHEBI:30616"/>
    </ligand>
</feature>
<comment type="caution">
    <text evidence="12">The sequence shown here is derived from an EMBL/GenBank/DDBJ whole genome shotgun (WGS) entry which is preliminary data.</text>
</comment>
<dbReference type="CDD" id="cd01991">
    <property type="entry name" value="Asn_synthase_B_C"/>
    <property type="match status" value="1"/>
</dbReference>
<evidence type="ECO:0000256" key="1">
    <source>
        <dbReference type="ARBA" id="ARBA00005187"/>
    </source>
</evidence>
<comment type="pathway">
    <text evidence="1">Amino-acid biosynthesis; L-asparagine biosynthesis; L-asparagine from L-aspartate (L-Gln route): step 1/1.</text>
</comment>
<dbReference type="GO" id="GO:0005524">
    <property type="term" value="F:ATP binding"/>
    <property type="evidence" value="ECO:0007669"/>
    <property type="project" value="UniProtKB-KW"/>
</dbReference>
<dbReference type="GO" id="GO:0004066">
    <property type="term" value="F:asparagine synthase (glutamine-hydrolyzing) activity"/>
    <property type="evidence" value="ECO:0007669"/>
    <property type="project" value="UniProtKB-EC"/>
</dbReference>
<protein>
    <recommendedName>
        <fullName evidence="3">asparagine synthase (glutamine-hydrolyzing)</fullName>
        <ecNumber evidence="3">6.3.5.4</ecNumber>
    </recommendedName>
</protein>
<accession>A0A3R9WSM5</accession>
<dbReference type="NCBIfam" id="TIGR01536">
    <property type="entry name" value="asn_synth_AEB"/>
    <property type="match status" value="1"/>
</dbReference>
<comment type="similarity">
    <text evidence="2">Belongs to the asparagine synthetase family.</text>
</comment>
<reference evidence="12 13" key="1">
    <citation type="submission" date="2018-12" db="EMBL/GenBank/DDBJ databases">
        <title>Sphingomonas sp. HMF7854 Genome sequencing and assembly.</title>
        <authorList>
            <person name="Cha I."/>
            <person name="Kang H."/>
            <person name="Kim H."/>
            <person name="Kang J."/>
            <person name="Joh K."/>
        </authorList>
    </citation>
    <scope>NUCLEOTIDE SEQUENCE [LARGE SCALE GENOMIC DNA]</scope>
    <source>
        <strain evidence="12 13">HMF7854</strain>
    </source>
</reference>
<evidence type="ECO:0000259" key="11">
    <source>
        <dbReference type="PROSITE" id="PS51278"/>
    </source>
</evidence>
<dbReference type="GO" id="GO:0005829">
    <property type="term" value="C:cytosol"/>
    <property type="evidence" value="ECO:0007669"/>
    <property type="project" value="TreeGrafter"/>
</dbReference>
<comment type="catalytic activity">
    <reaction evidence="7">
        <text>L-aspartate + L-glutamine + ATP + H2O = L-asparagine + L-glutamate + AMP + diphosphate + H(+)</text>
        <dbReference type="Rhea" id="RHEA:12228"/>
        <dbReference type="ChEBI" id="CHEBI:15377"/>
        <dbReference type="ChEBI" id="CHEBI:15378"/>
        <dbReference type="ChEBI" id="CHEBI:29985"/>
        <dbReference type="ChEBI" id="CHEBI:29991"/>
        <dbReference type="ChEBI" id="CHEBI:30616"/>
        <dbReference type="ChEBI" id="CHEBI:33019"/>
        <dbReference type="ChEBI" id="CHEBI:58048"/>
        <dbReference type="ChEBI" id="CHEBI:58359"/>
        <dbReference type="ChEBI" id="CHEBI:456215"/>
        <dbReference type="EC" id="6.3.5.4"/>
    </reaction>
</comment>
<dbReference type="RefSeq" id="WP_126718646.1">
    <property type="nucleotide sequence ID" value="NZ_RWJF01000001.1"/>
</dbReference>
<dbReference type="PIRSF" id="PIRSF001589">
    <property type="entry name" value="Asn_synthetase_glu-h"/>
    <property type="match status" value="1"/>
</dbReference>
<proteinExistence type="inferred from homology"/>
<dbReference type="EC" id="6.3.5.4" evidence="3"/>
<sequence>MCGLLGIFSGGQPAREALATMAGTLAHRGPDDEGLWLDPEAGIAFGHRRLAIVDLSPAGHEPMHSASGRLTVTFNGEIYNHLELRRELERRGQAPAAGWRGHSDIETLVEAVEHWGLETALTQAVGMFALAMWDRRGRQLHLVRDRFGEKPLYYGWAGHDFVFASELKSLRAHPAFAAPIRRESVGLLAARNYIPAPHSIYEGVFKLEPGCVLTLDRAAAANPLRDPPRVGGRSGGAVLTRYWSYRQVVEEGLADPILDEADARDALEHALGTAIAGQAVADVPVGAFLSGGIDSSAVVAMYQRHSNVPVRTFSIGFEEKAYNEAPFARAVAAELGTVHHEQIVTDRDARDVIPLLPSIYDEPFADSSQIPTYLVSRFARSQVTVALSGDGGDELFAGYNRHFQAPRLWQSLSRVPRHLRQLAGAPLSRLSSDLLGQVAGLAGQRQGHAGAKLKKALRVAGSARSFDDVYSSFLDEWSFEASPVRGLTGKRHAWDLDAGAAAPDVVRTMYCDAVTYLPDDILCKVDRAAMAVSLETRVPFLDHRLAAVAARIPIGMKVRDGVGKSILRELLFDMAPRALFERPKAGFAVPIGEWLKGPLRPWAESLLDPRRLANEGWWEPALISRRWQDHLAGRRDSTPALWAVLMFQAWLDQPAAERSAAA</sequence>
<evidence type="ECO:0000256" key="10">
    <source>
        <dbReference type="PIRSR" id="PIRSR001589-3"/>
    </source>
</evidence>
<dbReference type="InterPro" id="IPR033738">
    <property type="entry name" value="AsnB_N"/>
</dbReference>
<keyword evidence="13" id="KW-1185">Reference proteome</keyword>
<name>A0A3R9WSM5_9SPHN</name>
<keyword evidence="4 9" id="KW-0547">Nucleotide-binding</keyword>
<keyword evidence="6 8" id="KW-0315">Glutamine amidotransferase</keyword>
<dbReference type="OrthoDB" id="9763290at2"/>
<dbReference type="InterPro" id="IPR014729">
    <property type="entry name" value="Rossmann-like_a/b/a_fold"/>
</dbReference>
<dbReference type="InterPro" id="IPR017932">
    <property type="entry name" value="GATase_2_dom"/>
</dbReference>
<gene>
    <name evidence="12" type="primary">asnB</name>
    <name evidence="12" type="ORF">HMF7854_08150</name>
</gene>
<keyword evidence="8" id="KW-0061">Asparagine biosynthesis</keyword>
<evidence type="ECO:0000313" key="12">
    <source>
        <dbReference type="EMBL" id="RST30812.1"/>
    </source>
</evidence>
<dbReference type="Proteomes" id="UP000274661">
    <property type="component" value="Unassembled WGS sequence"/>
</dbReference>
<evidence type="ECO:0000256" key="4">
    <source>
        <dbReference type="ARBA" id="ARBA00022741"/>
    </source>
</evidence>
<feature type="domain" description="Glutamine amidotransferase type-2" evidence="11">
    <location>
        <begin position="2"/>
        <end position="218"/>
    </location>
</feature>
<dbReference type="Pfam" id="PF13522">
    <property type="entry name" value="GATase_6"/>
    <property type="match status" value="1"/>
</dbReference>
<evidence type="ECO:0000256" key="7">
    <source>
        <dbReference type="ARBA" id="ARBA00048741"/>
    </source>
</evidence>
<dbReference type="GO" id="GO:0006529">
    <property type="term" value="P:asparagine biosynthetic process"/>
    <property type="evidence" value="ECO:0007669"/>
    <property type="project" value="UniProtKB-KW"/>
</dbReference>
<dbReference type="CDD" id="cd00712">
    <property type="entry name" value="AsnB"/>
    <property type="match status" value="1"/>
</dbReference>
<feature type="active site" description="For GATase activity" evidence="8">
    <location>
        <position position="2"/>
    </location>
</feature>
<dbReference type="PANTHER" id="PTHR43284">
    <property type="entry name" value="ASPARAGINE SYNTHETASE (GLUTAMINE-HYDROLYZING)"/>
    <property type="match status" value="1"/>
</dbReference>
<dbReference type="InterPro" id="IPR006426">
    <property type="entry name" value="Asn_synth_AEB"/>
</dbReference>
<feature type="binding site" evidence="9">
    <location>
        <begin position="388"/>
        <end position="389"/>
    </location>
    <ligand>
        <name>ATP</name>
        <dbReference type="ChEBI" id="CHEBI:30616"/>
    </ligand>
</feature>
<organism evidence="12 13">
    <name type="scientific">Sphingomonas ginkgonis</name>
    <dbReference type="NCBI Taxonomy" id="2315330"/>
    <lineage>
        <taxon>Bacteria</taxon>
        <taxon>Pseudomonadati</taxon>
        <taxon>Pseudomonadota</taxon>
        <taxon>Alphaproteobacteria</taxon>
        <taxon>Sphingomonadales</taxon>
        <taxon>Sphingomonadaceae</taxon>
        <taxon>Sphingomonas</taxon>
    </lineage>
</organism>
<evidence type="ECO:0000256" key="3">
    <source>
        <dbReference type="ARBA" id="ARBA00012737"/>
    </source>
</evidence>
<evidence type="ECO:0000256" key="2">
    <source>
        <dbReference type="ARBA" id="ARBA00005752"/>
    </source>
</evidence>
<keyword evidence="5 9" id="KW-0067">ATP-binding</keyword>
<dbReference type="SUPFAM" id="SSF52402">
    <property type="entry name" value="Adenine nucleotide alpha hydrolases-like"/>
    <property type="match status" value="1"/>
</dbReference>
<dbReference type="Gene3D" id="3.40.50.620">
    <property type="entry name" value="HUPs"/>
    <property type="match status" value="2"/>
</dbReference>
<keyword evidence="12" id="KW-0436">Ligase</keyword>
<dbReference type="Gene3D" id="3.60.20.10">
    <property type="entry name" value="Glutamine Phosphoribosylpyrophosphate, subunit 1, domain 1"/>
    <property type="match status" value="1"/>
</dbReference>
<evidence type="ECO:0000256" key="8">
    <source>
        <dbReference type="PIRSR" id="PIRSR001589-1"/>
    </source>
</evidence>
<evidence type="ECO:0000313" key="13">
    <source>
        <dbReference type="Proteomes" id="UP000274661"/>
    </source>
</evidence>
<dbReference type="InterPro" id="IPR029055">
    <property type="entry name" value="Ntn_hydrolases_N"/>
</dbReference>
<dbReference type="PANTHER" id="PTHR43284:SF1">
    <property type="entry name" value="ASPARAGINE SYNTHETASE"/>
    <property type="match status" value="1"/>
</dbReference>
<dbReference type="AlphaFoldDB" id="A0A3R9WSM5"/>
<evidence type="ECO:0000256" key="9">
    <source>
        <dbReference type="PIRSR" id="PIRSR001589-2"/>
    </source>
</evidence>
<dbReference type="Pfam" id="PF00733">
    <property type="entry name" value="Asn_synthase"/>
    <property type="match status" value="1"/>
</dbReference>
<dbReference type="SUPFAM" id="SSF56235">
    <property type="entry name" value="N-terminal nucleophile aminohydrolases (Ntn hydrolases)"/>
    <property type="match status" value="1"/>
</dbReference>